<organism evidence="4 5">
    <name type="scientific">Agromyces larvae</name>
    <dbReference type="NCBI Taxonomy" id="2929802"/>
    <lineage>
        <taxon>Bacteria</taxon>
        <taxon>Bacillati</taxon>
        <taxon>Actinomycetota</taxon>
        <taxon>Actinomycetes</taxon>
        <taxon>Micrococcales</taxon>
        <taxon>Microbacteriaceae</taxon>
        <taxon>Agromyces</taxon>
    </lineage>
</organism>
<gene>
    <name evidence="4" type="ORF">MTO99_14210</name>
</gene>
<dbReference type="InterPro" id="IPR042229">
    <property type="entry name" value="Listeria/Bacterioides_rpt_sf"/>
</dbReference>
<dbReference type="SMART" id="SM00635">
    <property type="entry name" value="BID_2"/>
    <property type="match status" value="3"/>
</dbReference>
<dbReference type="RefSeq" id="WP_243554290.1">
    <property type="nucleotide sequence ID" value="NZ_CP094528.1"/>
</dbReference>
<protein>
    <submittedName>
        <fullName evidence="4">InlB B-repeat-containing protein</fullName>
    </submittedName>
</protein>
<name>A0ABY4C3H4_9MICO</name>
<evidence type="ECO:0000256" key="2">
    <source>
        <dbReference type="SAM" id="Phobius"/>
    </source>
</evidence>
<dbReference type="EMBL" id="CP094528">
    <property type="protein sequence ID" value="UOE43330.1"/>
    <property type="molecule type" value="Genomic_DNA"/>
</dbReference>
<evidence type="ECO:0000256" key="1">
    <source>
        <dbReference type="ARBA" id="ARBA00004196"/>
    </source>
</evidence>
<feature type="transmembrane region" description="Helical" evidence="2">
    <location>
        <begin position="1234"/>
        <end position="1252"/>
    </location>
</feature>
<keyword evidence="2" id="KW-1133">Transmembrane helix</keyword>
<dbReference type="Gene3D" id="2.60.40.4270">
    <property type="entry name" value="Listeria-Bacteroides repeat domain"/>
    <property type="match status" value="1"/>
</dbReference>
<sequence length="1267" mass="121833">MGWVGRATALVATGVLVGGALGMAPINPPDPAHAAPVASFGALQDAFTNPASVGGTASLTGALTGSTLALAAGTALTLDLATYTLEVTNISLGSGSSLRITTADSARTNRLTATGGILTSGASLLIDGYAQVTANGGSANSAAIGGGDQQSGGTITIRGFADVTATAPTSGDYNGAAIGGGKNGAGGTITIDGQATVTARAPSTLYSLGAAIGGGGNSNAHGGSGGVITIGGSAVVTAQSANGGAAIGGGDGGSPGTILIQDSATVNATGGRWGSAIGGGGVEGGDVAPGGDITIAGSATVTATATAGGTYVAGIGAGSGNGGAVRILGGSVSISATYALGARPGRSFGTVEIGAGATVSLSASSTITVTDGGSVVNAGVVTGTGRLAGVGLFTNTGAVTLATANVAYATLGVLPNNYLVTFDRNYPGGPTSTERVFAPTFTAGARSFPATPTRPGYTFLGWNTAAGGGGATFTTSTVITASMTVYAIWSPATTATTVSAIGIPAENRPTPMQASVANTLAPSDIPQGSVTVTVDGGPVGTFPLSGGTAAFTLPALPAGPHLVVAVYAPSGGWAPSTGSTTVTVLTTSAAATTLTITPSTTTPVQGATVTLTATAFDAQGASLGNVTALTTFTSSAAADTVAGNAVTTHGAGARTVTGTFGAVSGGAVVTASAAPATVTVTPQGIPVEGRAITVHAAVVAAASAGTPQGTVQLRIGGVDVGAPVALSGGQADLTWPSPTAGGTTIEVVYTPAPADWAAATGSATVTVLTVTDAAATLTITPSTATPVQGDTVTLTATAFDAQGASLGDVTSLTTFTSSAAADTVTGNAVTTHGAGARTVTGTLGAAGDTATITATPAATTVTATPQGIPVEGRAIDVAATVATAATAGTPAGRVQLVVDGEPIGPAVDLTAGAATLTWPSPTAGAHDIEVQYLPEPGDWIANSGEIEVTVLDIPTATASLVVTAGADPVFVGDEVPFTAVAFDADGVEIGDVSADTAFTSSDPVDAVSGATVAFTTAGTRTITGTFATTSGTVGVEVGPAASTTVVAPLTAVPVAGRALPIPVQITADQPNAPVPQGMVQLLVDGAPVGLPVVLDASGAATLVWAVPVIGDHTVSVLYNPSPEHWLASETALDLSVLSVLEAVVSIRITPDALVVPQGGAVTLTVEGFDANGDSLGDVTSATRFTSSVASDIIDGARVTFPSASPHRITGTVGDASDSVVIQVMPQLAGTGFDPSAALFAVVLLAGAGGVLVRRRRWNDHRAHRTIP</sequence>
<dbReference type="InterPro" id="IPR003343">
    <property type="entry name" value="Big_2"/>
</dbReference>
<keyword evidence="2" id="KW-0812">Transmembrane</keyword>
<dbReference type="Gene3D" id="2.60.40.10">
    <property type="entry name" value="Immunoglobulins"/>
    <property type="match status" value="4"/>
</dbReference>
<reference evidence="4 5" key="1">
    <citation type="submission" date="2022-03" db="EMBL/GenBank/DDBJ databases">
        <title>Mucilaginibacter sp. isolated from the gut of Protaetia brevitarsis seulensis larvae.</title>
        <authorList>
            <person name="Won M."/>
            <person name="Kim S.-J."/>
            <person name="Kwon S.-W."/>
        </authorList>
    </citation>
    <scope>NUCLEOTIDE SEQUENCE [LARGE SCALE GENOMIC DNA]</scope>
    <source>
        <strain evidence="4 5">CFWR-12</strain>
    </source>
</reference>
<keyword evidence="5" id="KW-1185">Reference proteome</keyword>
<comment type="subcellular location">
    <subcellularLocation>
        <location evidence="1">Cell envelope</location>
    </subcellularLocation>
</comment>
<feature type="domain" description="BIG2" evidence="3">
    <location>
        <begin position="1142"/>
        <end position="1222"/>
    </location>
</feature>
<keyword evidence="2" id="KW-0472">Membrane</keyword>
<evidence type="ECO:0000259" key="3">
    <source>
        <dbReference type="SMART" id="SM00635"/>
    </source>
</evidence>
<dbReference type="Pfam" id="PF09479">
    <property type="entry name" value="Flg_new"/>
    <property type="match status" value="1"/>
</dbReference>
<dbReference type="Proteomes" id="UP000832097">
    <property type="component" value="Chromosome"/>
</dbReference>
<dbReference type="Pfam" id="PF16640">
    <property type="entry name" value="Big_3_5"/>
    <property type="match status" value="2"/>
</dbReference>
<feature type="domain" description="BIG2" evidence="3">
    <location>
        <begin position="773"/>
        <end position="853"/>
    </location>
</feature>
<dbReference type="InterPro" id="IPR032109">
    <property type="entry name" value="Big_3_5"/>
</dbReference>
<evidence type="ECO:0000313" key="5">
    <source>
        <dbReference type="Proteomes" id="UP000832097"/>
    </source>
</evidence>
<dbReference type="NCBIfam" id="TIGR02543">
    <property type="entry name" value="List_Bact_rpt"/>
    <property type="match status" value="1"/>
</dbReference>
<dbReference type="InterPro" id="IPR013783">
    <property type="entry name" value="Ig-like_fold"/>
</dbReference>
<accession>A0ABY4C3H4</accession>
<dbReference type="InterPro" id="IPR013378">
    <property type="entry name" value="InlB-like_B-rpt"/>
</dbReference>
<proteinExistence type="predicted"/>
<evidence type="ECO:0000313" key="4">
    <source>
        <dbReference type="EMBL" id="UOE43330.1"/>
    </source>
</evidence>
<feature type="domain" description="BIG2" evidence="3">
    <location>
        <begin position="590"/>
        <end position="670"/>
    </location>
</feature>